<dbReference type="VEuPathDB" id="FungiDB:RhiirFUN_013658"/>
<dbReference type="AlphaFoldDB" id="A0A2P4QB08"/>
<keyword evidence="1" id="KW-0175">Coiled coil</keyword>
<keyword evidence="3" id="KW-1185">Reference proteome</keyword>
<proteinExistence type="predicted"/>
<name>A0A2P4QB08_RHIID</name>
<evidence type="ECO:0000313" key="2">
    <source>
        <dbReference type="EMBL" id="POG74824.1"/>
    </source>
</evidence>
<feature type="coiled-coil region" evidence="1">
    <location>
        <begin position="284"/>
        <end position="332"/>
    </location>
</feature>
<dbReference type="Proteomes" id="UP000018888">
    <property type="component" value="Unassembled WGS sequence"/>
</dbReference>
<sequence>MSAIITKYVANHKLNKDMSNKELSQHASVLLELLTDKLKRLKGRQHLQGGYSFSKKQRIEQCISQATSRKEGSLSRTEVNICDAKGIYQVSDIIPEGETIRETAQRIVRNNLSERDVKVISRTLVETASDPERTEYKNEGFHFPDYFSLESVKEWLDLYVVFNTPDKQALTDVMIMLCIRPAEIKNLRIANGGKAITSRALKDLGKPGSIYLSSFLKKDEYIPKPYEPLLPSSLRKLGAVFASAVHGPKNLLKANTYTSEAFRHSPDNHTSPSDRYTIQNAEVYSALSSENRALKKQLEDYHSQYNTLEKRVKRLERNIKSLESELEDLDECVDSETVIDLIHKIVPSLIGKKGLKSAMHKGFSYSVESSEESDSVKTIVIRENEAIPHKQ</sequence>
<dbReference type="VEuPathDB" id="FungiDB:RhiirFUN_013659"/>
<evidence type="ECO:0000313" key="3">
    <source>
        <dbReference type="Proteomes" id="UP000018888"/>
    </source>
</evidence>
<dbReference type="Gene3D" id="1.10.287.1490">
    <property type="match status" value="1"/>
</dbReference>
<comment type="caution">
    <text evidence="2">The sequence shown here is derived from an EMBL/GenBank/DDBJ whole genome shotgun (WGS) entry which is preliminary data.</text>
</comment>
<gene>
    <name evidence="2" type="ORF">GLOIN_2v1770874</name>
</gene>
<reference evidence="2 3" key="1">
    <citation type="journal article" date="2013" name="Proc. Natl. Acad. Sci. U.S.A.">
        <title>Genome of an arbuscular mycorrhizal fungus provides insight into the oldest plant symbiosis.</title>
        <authorList>
            <person name="Tisserant E."/>
            <person name="Malbreil M."/>
            <person name="Kuo A."/>
            <person name="Kohler A."/>
            <person name="Symeonidi A."/>
            <person name="Balestrini R."/>
            <person name="Charron P."/>
            <person name="Duensing N."/>
            <person name="Frei Dit Frey N."/>
            <person name="Gianinazzi-Pearson V."/>
            <person name="Gilbert L.B."/>
            <person name="Handa Y."/>
            <person name="Herr J.R."/>
            <person name="Hijri M."/>
            <person name="Koul R."/>
            <person name="Kawaguchi M."/>
            <person name="Krajinski F."/>
            <person name="Lammers P.J."/>
            <person name="Masclaux F.G."/>
            <person name="Murat C."/>
            <person name="Morin E."/>
            <person name="Ndikumana S."/>
            <person name="Pagni M."/>
            <person name="Petitpierre D."/>
            <person name="Requena N."/>
            <person name="Rosikiewicz P."/>
            <person name="Riley R."/>
            <person name="Saito K."/>
            <person name="San Clemente H."/>
            <person name="Shapiro H."/>
            <person name="van Tuinen D."/>
            <person name="Becard G."/>
            <person name="Bonfante P."/>
            <person name="Paszkowski U."/>
            <person name="Shachar-Hill Y.Y."/>
            <person name="Tuskan G.A."/>
            <person name="Young P.W."/>
            <person name="Sanders I.R."/>
            <person name="Henrissat B."/>
            <person name="Rensing S.A."/>
            <person name="Grigoriev I.V."/>
            <person name="Corradi N."/>
            <person name="Roux C."/>
            <person name="Martin F."/>
        </authorList>
    </citation>
    <scope>NUCLEOTIDE SEQUENCE [LARGE SCALE GENOMIC DNA]</scope>
    <source>
        <strain evidence="2 3">DAOM 197198</strain>
    </source>
</reference>
<protein>
    <submittedName>
        <fullName evidence="2">Uncharacterized protein</fullName>
    </submittedName>
</protein>
<organism evidence="2 3">
    <name type="scientific">Rhizophagus irregularis (strain DAOM 181602 / DAOM 197198 / MUCL 43194)</name>
    <name type="common">Arbuscular mycorrhizal fungus</name>
    <name type="synonym">Glomus intraradices</name>
    <dbReference type="NCBI Taxonomy" id="747089"/>
    <lineage>
        <taxon>Eukaryota</taxon>
        <taxon>Fungi</taxon>
        <taxon>Fungi incertae sedis</taxon>
        <taxon>Mucoromycota</taxon>
        <taxon>Glomeromycotina</taxon>
        <taxon>Glomeromycetes</taxon>
        <taxon>Glomerales</taxon>
        <taxon>Glomeraceae</taxon>
        <taxon>Rhizophagus</taxon>
    </lineage>
</organism>
<evidence type="ECO:0000256" key="1">
    <source>
        <dbReference type="SAM" id="Coils"/>
    </source>
</evidence>
<dbReference type="EMBL" id="AUPC02000067">
    <property type="protein sequence ID" value="POG74824.1"/>
    <property type="molecule type" value="Genomic_DNA"/>
</dbReference>
<accession>A0A2P4QB08</accession>
<reference evidence="2 3" key="2">
    <citation type="journal article" date="2018" name="New Phytol.">
        <title>High intraspecific genome diversity in the model arbuscular mycorrhizal symbiont Rhizophagus irregularis.</title>
        <authorList>
            <person name="Chen E.C.H."/>
            <person name="Morin E."/>
            <person name="Beaudet D."/>
            <person name="Noel J."/>
            <person name="Yildirir G."/>
            <person name="Ndikumana S."/>
            <person name="Charron P."/>
            <person name="St-Onge C."/>
            <person name="Giorgi J."/>
            <person name="Kruger M."/>
            <person name="Marton T."/>
            <person name="Ropars J."/>
            <person name="Grigoriev I.V."/>
            <person name="Hainaut M."/>
            <person name="Henrissat B."/>
            <person name="Roux C."/>
            <person name="Martin F."/>
            <person name="Corradi N."/>
        </authorList>
    </citation>
    <scope>NUCLEOTIDE SEQUENCE [LARGE SCALE GENOMIC DNA]</scope>
    <source>
        <strain evidence="2 3">DAOM 197198</strain>
    </source>
</reference>